<protein>
    <submittedName>
        <fullName evidence="2">Uncharacterized protein</fullName>
    </submittedName>
</protein>
<evidence type="ECO:0000313" key="2">
    <source>
        <dbReference type="EMBL" id="KAK8869373.1"/>
    </source>
</evidence>
<evidence type="ECO:0000313" key="3">
    <source>
        <dbReference type="Proteomes" id="UP001390339"/>
    </source>
</evidence>
<accession>A0ABR2IXJ3</accession>
<feature type="region of interest" description="Disordered" evidence="1">
    <location>
        <begin position="74"/>
        <end position="98"/>
    </location>
</feature>
<evidence type="ECO:0000256" key="1">
    <source>
        <dbReference type="SAM" id="MobiDB-lite"/>
    </source>
</evidence>
<reference evidence="2 3" key="1">
    <citation type="journal article" date="2024" name="IMA Fungus">
        <title>Apiospora arundinis, a panoply of carbohydrate-active enzymes and secondary metabolites.</title>
        <authorList>
            <person name="Sorensen T."/>
            <person name="Petersen C."/>
            <person name="Muurmann A.T."/>
            <person name="Christiansen J.V."/>
            <person name="Brundto M.L."/>
            <person name="Overgaard C.K."/>
            <person name="Boysen A.T."/>
            <person name="Wollenberg R.D."/>
            <person name="Larsen T.O."/>
            <person name="Sorensen J.L."/>
            <person name="Nielsen K.L."/>
            <person name="Sondergaard T.E."/>
        </authorList>
    </citation>
    <scope>NUCLEOTIDE SEQUENCE [LARGE SCALE GENOMIC DNA]</scope>
    <source>
        <strain evidence="2 3">AAU 773</strain>
    </source>
</reference>
<dbReference type="Proteomes" id="UP001390339">
    <property type="component" value="Unassembled WGS sequence"/>
</dbReference>
<name>A0ABR2IXJ3_9PEZI</name>
<keyword evidence="3" id="KW-1185">Reference proteome</keyword>
<proteinExistence type="predicted"/>
<gene>
    <name evidence="2" type="ORF">PGQ11_007951</name>
</gene>
<dbReference type="EMBL" id="JAPCWZ010000004">
    <property type="protein sequence ID" value="KAK8869373.1"/>
    <property type="molecule type" value="Genomic_DNA"/>
</dbReference>
<organism evidence="2 3">
    <name type="scientific">Apiospora arundinis</name>
    <dbReference type="NCBI Taxonomy" id="335852"/>
    <lineage>
        <taxon>Eukaryota</taxon>
        <taxon>Fungi</taxon>
        <taxon>Dikarya</taxon>
        <taxon>Ascomycota</taxon>
        <taxon>Pezizomycotina</taxon>
        <taxon>Sordariomycetes</taxon>
        <taxon>Xylariomycetidae</taxon>
        <taxon>Amphisphaeriales</taxon>
        <taxon>Apiosporaceae</taxon>
        <taxon>Apiospora</taxon>
    </lineage>
</organism>
<sequence>MPWPSEYRQTTYSPSLMYGFPQMSMPSITARRPVAVAASSFQDEPANTGAALALPAPAISSDTSEIDQLSPVAESTELGDQHSVAPTSGMPKSSEAPDMATEPIDMAEAYEQYQITIKEIFTNIHNGVLGSASESLLTVSGWLLSNVVKLGLTIDNSQLHYDRIKLWHDFNHAWLALLQKQKDMVDSGMALQRGQTLMSEERLEEMGEKIVRLCDGIKRHGLVDY</sequence>
<comment type="caution">
    <text evidence="2">The sequence shown here is derived from an EMBL/GenBank/DDBJ whole genome shotgun (WGS) entry which is preliminary data.</text>
</comment>